<protein>
    <recommendedName>
        <fullName evidence="2">Coiled-coil domain-containing protein 93</fullName>
    </recommendedName>
</protein>
<dbReference type="InterPro" id="IPR019159">
    <property type="entry name" value="CCDC93_CC"/>
</dbReference>
<organism evidence="8 9">
    <name type="scientific">Blomia tropicalis</name>
    <name type="common">Mite</name>
    <dbReference type="NCBI Taxonomy" id="40697"/>
    <lineage>
        <taxon>Eukaryota</taxon>
        <taxon>Metazoa</taxon>
        <taxon>Ecdysozoa</taxon>
        <taxon>Arthropoda</taxon>
        <taxon>Chelicerata</taxon>
        <taxon>Arachnida</taxon>
        <taxon>Acari</taxon>
        <taxon>Acariformes</taxon>
        <taxon>Sarcoptiformes</taxon>
        <taxon>Astigmata</taxon>
        <taxon>Glycyphagoidea</taxon>
        <taxon>Echimyopodidae</taxon>
        <taxon>Blomia</taxon>
    </lineage>
</organism>
<feature type="domain" description="CCDC93 N-terminal" evidence="7">
    <location>
        <begin position="135"/>
        <end position="239"/>
    </location>
</feature>
<accession>A0A9Q0MIB5</accession>
<dbReference type="Pfam" id="PF09762">
    <property type="entry name" value="CCDC93_CC"/>
    <property type="match status" value="1"/>
</dbReference>
<evidence type="ECO:0000256" key="2">
    <source>
        <dbReference type="ARBA" id="ARBA00016765"/>
    </source>
</evidence>
<dbReference type="PANTHER" id="PTHR16441">
    <property type="entry name" value="FIDIPIDINE"/>
    <property type="match status" value="1"/>
</dbReference>
<feature type="compositionally biased region" description="Polar residues" evidence="5">
    <location>
        <begin position="9"/>
        <end position="22"/>
    </location>
</feature>
<evidence type="ECO:0000256" key="5">
    <source>
        <dbReference type="SAM" id="MobiDB-lite"/>
    </source>
</evidence>
<feature type="domain" description="CCDC93 coiled-coil" evidence="6">
    <location>
        <begin position="293"/>
        <end position="708"/>
    </location>
</feature>
<dbReference type="InterPro" id="IPR048747">
    <property type="entry name" value="CCDC93_N"/>
</dbReference>
<evidence type="ECO:0000256" key="4">
    <source>
        <dbReference type="SAM" id="Coils"/>
    </source>
</evidence>
<proteinExistence type="inferred from homology"/>
<dbReference type="OMA" id="YERQEAP"/>
<dbReference type="PANTHER" id="PTHR16441:SF0">
    <property type="entry name" value="COILED-COIL DOMAIN-CONTAINING PROTEIN 93"/>
    <property type="match status" value="1"/>
</dbReference>
<evidence type="ECO:0000313" key="9">
    <source>
        <dbReference type="Proteomes" id="UP001142055"/>
    </source>
</evidence>
<dbReference type="OrthoDB" id="16092at2759"/>
<dbReference type="Proteomes" id="UP001142055">
    <property type="component" value="Chromosome 1"/>
</dbReference>
<dbReference type="AlphaFoldDB" id="A0A9Q0MIB5"/>
<dbReference type="EMBL" id="JAPWDV010000001">
    <property type="protein sequence ID" value="KAJ6224907.1"/>
    <property type="molecule type" value="Genomic_DNA"/>
</dbReference>
<feature type="coiled-coil region" evidence="4">
    <location>
        <begin position="651"/>
        <end position="713"/>
    </location>
</feature>
<dbReference type="GO" id="GO:0006893">
    <property type="term" value="P:Golgi to plasma membrane transport"/>
    <property type="evidence" value="ECO:0007669"/>
    <property type="project" value="TreeGrafter"/>
</dbReference>
<name>A0A9Q0MIB5_BLOTA</name>
<feature type="coiled-coil region" evidence="4">
    <location>
        <begin position="426"/>
        <end position="567"/>
    </location>
</feature>
<comment type="similarity">
    <text evidence="1">Belongs to the CCDC93 family.</text>
</comment>
<evidence type="ECO:0000259" key="6">
    <source>
        <dbReference type="Pfam" id="PF09762"/>
    </source>
</evidence>
<gene>
    <name evidence="8" type="ORF">RDWZM_003452</name>
</gene>
<dbReference type="Pfam" id="PF21673">
    <property type="entry name" value="CCDC93_N"/>
    <property type="match status" value="1"/>
</dbReference>
<feature type="compositionally biased region" description="Basic and acidic residues" evidence="5">
    <location>
        <begin position="339"/>
        <end position="363"/>
    </location>
</feature>
<sequence length="715" mass="82853">MEGHKVPSPRNSLLNKVSSENGKTVQINVKPHLAPKPKPLIKPKNVTPQPAKVQQTSSDIKINHIERNKSTSIDYKDCQINSPKDKTIKVKVCNKLNISASDLNKLRFRTDFIDINKNVENKGNYVIYDIREDEEQIAKMGEISELLVAGGYFRARIKGLHNFDKIIGGMCWAIQMCNVDLDIDIFYQESLSIGQKISLTEKIVRVLQKMKCPFKLEPHQIQGLDCIHIFPVIQWLVKKSFETRQQTSEYLRTYAIWQFNRCYNHQDSSMDSVIFNDFESANQIVNPIKAQLRRRFIHPAREKLEGIDLRTRTTLLEYGVIGTGSNQRLITSPGSGNIFKDKSTSKSNKTDDSENSRSRSDSDTKLMENLLNSMTEADDENNIGRSVSLGLVGSILSNQSNEIRKLVQSSESHNLTSDELNFMKMDAKLKLEINTKKHELDKLSQNNLKAKLAGIKDKLQMVDDKLKETKEMELNESAATKSEKLQLTELLSTLRKQKSELKQFCRDEKQRLESQIELLDKKKVDNNEYSDRVKEIDKELETIQESYDNIKKQLADVNKRYALIQRKFDDVPTRTELAQYQKRFLELYNQLSNKHNETKKFYTLYNTLAEERMYLEKEFNLINSILDNFRTAHSSSAMVKEEFSLKFEQIVESIIQNKSKVEQRLQIEKQKRDQLNSEYIGLVEQQRLYFKAVKEFKEECKKNEQLIASLEKVAS</sequence>
<keyword evidence="3 4" id="KW-0175">Coiled coil</keyword>
<reference evidence="8" key="1">
    <citation type="submission" date="2022-12" db="EMBL/GenBank/DDBJ databases">
        <title>Genome assemblies of Blomia tropicalis.</title>
        <authorList>
            <person name="Cui Y."/>
        </authorList>
    </citation>
    <scope>NUCLEOTIDE SEQUENCE</scope>
    <source>
        <tissue evidence="8">Adult mites</tissue>
    </source>
</reference>
<evidence type="ECO:0000313" key="8">
    <source>
        <dbReference type="EMBL" id="KAJ6224907.1"/>
    </source>
</evidence>
<comment type="caution">
    <text evidence="8">The sequence shown here is derived from an EMBL/GenBank/DDBJ whole genome shotgun (WGS) entry which is preliminary data.</text>
</comment>
<evidence type="ECO:0000259" key="7">
    <source>
        <dbReference type="Pfam" id="PF21673"/>
    </source>
</evidence>
<evidence type="ECO:0000256" key="3">
    <source>
        <dbReference type="ARBA" id="ARBA00023054"/>
    </source>
</evidence>
<feature type="region of interest" description="Disordered" evidence="5">
    <location>
        <begin position="332"/>
        <end position="363"/>
    </location>
</feature>
<dbReference type="InterPro" id="IPR039116">
    <property type="entry name" value="CCDC93"/>
</dbReference>
<evidence type="ECO:0000256" key="1">
    <source>
        <dbReference type="ARBA" id="ARBA00007219"/>
    </source>
</evidence>
<keyword evidence="9" id="KW-1185">Reference proteome</keyword>
<feature type="region of interest" description="Disordered" evidence="5">
    <location>
        <begin position="1"/>
        <end position="22"/>
    </location>
</feature>